<accession>A0AAE3JF25</accession>
<dbReference type="RefSeq" id="WP_308453023.1">
    <property type="nucleotide sequence ID" value="NZ_JAJEQR010000010.1"/>
</dbReference>
<proteinExistence type="predicted"/>
<dbReference type="Proteomes" id="UP001198182">
    <property type="component" value="Unassembled WGS sequence"/>
</dbReference>
<sequence length="313" mass="35099">MLNPIEVTMTAVKTFSDPQYDNAAKNLFRYPEILAPILANVVPEYQGMSAEQVMNFIVKSSIRSDGVDSASALVAAQEIEPGSLGEKVIRYDSHFLAKNPRLSTKAIRIDLHIDLEMQNDYKPHAPTYPIVTRGVYYAARGLDSQLGVLTETTDYSTLQKVYSIWICRENIPPELRGTVSSYSMEKADPHGIANKPKCEYDLLSVVLIRLGDSAKKEPIFQYLNDFFAGDIDGMCKYINMKKNKELVKGVNQVMTLSQSIFSRGITEGEARNFIFSVKTLMKNTNKSKEEVLAMLGKTNQDYINALQILSDNK</sequence>
<gene>
    <name evidence="1" type="ORF">LKD81_04790</name>
</gene>
<organism evidence="1 2">
    <name type="scientific">Hominifimenecus microfluidus</name>
    <dbReference type="NCBI Taxonomy" id="2885348"/>
    <lineage>
        <taxon>Bacteria</taxon>
        <taxon>Bacillati</taxon>
        <taxon>Bacillota</taxon>
        <taxon>Clostridia</taxon>
        <taxon>Lachnospirales</taxon>
        <taxon>Lachnospiraceae</taxon>
        <taxon>Hominifimenecus</taxon>
    </lineage>
</organism>
<name>A0AAE3JF25_9FIRM</name>
<dbReference type="AlphaFoldDB" id="A0AAE3JF25"/>
<evidence type="ECO:0000313" key="2">
    <source>
        <dbReference type="Proteomes" id="UP001198182"/>
    </source>
</evidence>
<protein>
    <submittedName>
        <fullName evidence="1">Uncharacterized protein</fullName>
    </submittedName>
</protein>
<comment type="caution">
    <text evidence="1">The sequence shown here is derived from an EMBL/GenBank/DDBJ whole genome shotgun (WGS) entry which is preliminary data.</text>
</comment>
<dbReference type="EMBL" id="JAJEQR010000010">
    <property type="protein sequence ID" value="MCC2230317.1"/>
    <property type="molecule type" value="Genomic_DNA"/>
</dbReference>
<reference evidence="1" key="1">
    <citation type="submission" date="2021-10" db="EMBL/GenBank/DDBJ databases">
        <title>Anaerobic single-cell dispensing facilitates the cultivation of human gut bacteria.</title>
        <authorList>
            <person name="Afrizal A."/>
        </authorList>
    </citation>
    <scope>NUCLEOTIDE SEQUENCE</scope>
    <source>
        <strain evidence="1">CLA-AA-H215</strain>
    </source>
</reference>
<evidence type="ECO:0000313" key="1">
    <source>
        <dbReference type="EMBL" id="MCC2230317.1"/>
    </source>
</evidence>
<keyword evidence="2" id="KW-1185">Reference proteome</keyword>